<dbReference type="GO" id="GO:0005829">
    <property type="term" value="C:cytosol"/>
    <property type="evidence" value="ECO:0007669"/>
    <property type="project" value="TreeGrafter"/>
</dbReference>
<evidence type="ECO:0000313" key="3">
    <source>
        <dbReference type="EMBL" id="EYD75071.1"/>
    </source>
</evidence>
<reference evidence="3 4" key="1">
    <citation type="submission" date="2013-02" db="EMBL/GenBank/DDBJ databases">
        <authorList>
            <person name="Fiebig A."/>
            <person name="Goeker M."/>
            <person name="Klenk H.-P.P."/>
        </authorList>
    </citation>
    <scope>NUCLEOTIDE SEQUENCE [LARGE SCALE GENOMIC DNA]</scope>
    <source>
        <strain evidence="3 4">DSM 19309</strain>
    </source>
</reference>
<dbReference type="PANTHER" id="PTHR23416:SF23">
    <property type="entry name" value="ACETYLTRANSFERASE C18B11.09C-RELATED"/>
    <property type="match status" value="1"/>
</dbReference>
<dbReference type="HOGENOM" id="CLU_051638_12_5_5"/>
<dbReference type="RefSeq" id="WP_051521160.1">
    <property type="nucleotide sequence ID" value="NZ_KK088564.1"/>
</dbReference>
<accession>A0A017HL62</accession>
<evidence type="ECO:0000256" key="2">
    <source>
        <dbReference type="ARBA" id="ARBA00022679"/>
    </source>
</evidence>
<proteinExistence type="inferred from homology"/>
<evidence type="ECO:0000313" key="4">
    <source>
        <dbReference type="Proteomes" id="UP000019666"/>
    </source>
</evidence>
<sequence>MMVRAVFRLAKGPLRVIDFVSPRLYMRIYLRLLRAVGVKVTGTPRYVSPGCKLDIFHLISLGDRVVISDRTVLLTHDYSLTTGLIAIGEQPETDKAFLRPVVIESNVFIGMGSMLLPGARVLENTIVGAGSVVRGTVGPNAIVMGNPAVQIGTLTEKAMRWRSPKDSGIGLQVDAK</sequence>
<dbReference type="AlphaFoldDB" id="A0A017HL62"/>
<evidence type="ECO:0000256" key="1">
    <source>
        <dbReference type="ARBA" id="ARBA00007274"/>
    </source>
</evidence>
<dbReference type="Gene3D" id="2.160.10.10">
    <property type="entry name" value="Hexapeptide repeat proteins"/>
    <property type="match status" value="1"/>
</dbReference>
<keyword evidence="2" id="KW-0808">Transferase</keyword>
<dbReference type="InterPro" id="IPR001451">
    <property type="entry name" value="Hexapep"/>
</dbReference>
<comment type="caution">
    <text evidence="3">The sequence shown here is derived from an EMBL/GenBank/DDBJ whole genome shotgun (WGS) entry which is preliminary data.</text>
</comment>
<dbReference type="STRING" id="442562.Rumeso_03399"/>
<dbReference type="Pfam" id="PF00132">
    <property type="entry name" value="Hexapep"/>
    <property type="match status" value="1"/>
</dbReference>
<dbReference type="OrthoDB" id="9815592at2"/>
<dbReference type="InterPro" id="IPR051159">
    <property type="entry name" value="Hexapeptide_acetyltransf"/>
</dbReference>
<gene>
    <name evidence="3" type="ORF">Rumeso_03399</name>
</gene>
<dbReference type="EMBL" id="AOSK01000094">
    <property type="protein sequence ID" value="EYD75071.1"/>
    <property type="molecule type" value="Genomic_DNA"/>
</dbReference>
<name>A0A017HL62_9RHOB</name>
<protein>
    <recommendedName>
        <fullName evidence="5">Acyltransferase</fullName>
    </recommendedName>
</protein>
<dbReference type="InterPro" id="IPR011004">
    <property type="entry name" value="Trimer_LpxA-like_sf"/>
</dbReference>
<dbReference type="GO" id="GO:0008374">
    <property type="term" value="F:O-acyltransferase activity"/>
    <property type="evidence" value="ECO:0007669"/>
    <property type="project" value="TreeGrafter"/>
</dbReference>
<dbReference type="SUPFAM" id="SSF51161">
    <property type="entry name" value="Trimeric LpxA-like enzymes"/>
    <property type="match status" value="1"/>
</dbReference>
<keyword evidence="4" id="KW-1185">Reference proteome</keyword>
<evidence type="ECO:0008006" key="5">
    <source>
        <dbReference type="Google" id="ProtNLM"/>
    </source>
</evidence>
<dbReference type="Proteomes" id="UP000019666">
    <property type="component" value="Unassembled WGS sequence"/>
</dbReference>
<comment type="similarity">
    <text evidence="1">Belongs to the transferase hexapeptide repeat family.</text>
</comment>
<organism evidence="3 4">
    <name type="scientific">Rubellimicrobium mesophilum DSM 19309</name>
    <dbReference type="NCBI Taxonomy" id="442562"/>
    <lineage>
        <taxon>Bacteria</taxon>
        <taxon>Pseudomonadati</taxon>
        <taxon>Pseudomonadota</taxon>
        <taxon>Alphaproteobacteria</taxon>
        <taxon>Rhodobacterales</taxon>
        <taxon>Roseobacteraceae</taxon>
        <taxon>Rubellimicrobium</taxon>
    </lineage>
</organism>
<dbReference type="PANTHER" id="PTHR23416">
    <property type="entry name" value="SIALIC ACID SYNTHASE-RELATED"/>
    <property type="match status" value="1"/>
</dbReference>
<dbReference type="CDD" id="cd04647">
    <property type="entry name" value="LbH_MAT_like"/>
    <property type="match status" value="1"/>
</dbReference>